<protein>
    <submittedName>
        <fullName evidence="3">MFS transporter</fullName>
    </submittedName>
</protein>
<evidence type="ECO:0000256" key="1">
    <source>
        <dbReference type="ARBA" id="ARBA00009617"/>
    </source>
</evidence>
<name>A0ABT6MZB5_9SPHN</name>
<organism evidence="3 4">
    <name type="scientific">Sphingomonas oryzagri</name>
    <dbReference type="NCBI Taxonomy" id="3042314"/>
    <lineage>
        <taxon>Bacteria</taxon>
        <taxon>Pseudomonadati</taxon>
        <taxon>Pseudomonadota</taxon>
        <taxon>Alphaproteobacteria</taxon>
        <taxon>Sphingomonadales</taxon>
        <taxon>Sphingomonadaceae</taxon>
        <taxon>Sphingomonas</taxon>
    </lineage>
</organism>
<dbReference type="InterPro" id="IPR036259">
    <property type="entry name" value="MFS_trans_sf"/>
</dbReference>
<feature type="transmembrane region" description="Helical" evidence="2">
    <location>
        <begin position="396"/>
        <end position="414"/>
    </location>
</feature>
<dbReference type="EMBL" id="JARYGZ010000001">
    <property type="protein sequence ID" value="MDH7638393.1"/>
    <property type="molecule type" value="Genomic_DNA"/>
</dbReference>
<feature type="transmembrane region" description="Helical" evidence="2">
    <location>
        <begin position="79"/>
        <end position="99"/>
    </location>
</feature>
<evidence type="ECO:0000256" key="2">
    <source>
        <dbReference type="SAM" id="Phobius"/>
    </source>
</evidence>
<dbReference type="Gene3D" id="1.20.1250.20">
    <property type="entry name" value="MFS general substrate transporter like domains"/>
    <property type="match status" value="2"/>
</dbReference>
<keyword evidence="4" id="KW-1185">Reference proteome</keyword>
<keyword evidence="2" id="KW-0812">Transmembrane</keyword>
<evidence type="ECO:0000313" key="4">
    <source>
        <dbReference type="Proteomes" id="UP001160625"/>
    </source>
</evidence>
<dbReference type="InterPro" id="IPR039672">
    <property type="entry name" value="MFS_2"/>
</dbReference>
<reference evidence="3" key="1">
    <citation type="submission" date="2023-04" db="EMBL/GenBank/DDBJ databases">
        <title>Sphingomonas sp. MAHUQ-71 isolated from rice field.</title>
        <authorList>
            <person name="Huq M.A."/>
        </authorList>
    </citation>
    <scope>NUCLEOTIDE SEQUENCE</scope>
    <source>
        <strain evidence="3">MAHUQ-71</strain>
    </source>
</reference>
<dbReference type="Proteomes" id="UP001160625">
    <property type="component" value="Unassembled WGS sequence"/>
</dbReference>
<feature type="transmembrane region" description="Helical" evidence="2">
    <location>
        <begin position="33"/>
        <end position="59"/>
    </location>
</feature>
<gene>
    <name evidence="3" type="ORF">QGN17_06585</name>
</gene>
<feature type="transmembrane region" description="Helical" evidence="2">
    <location>
        <begin position="174"/>
        <end position="195"/>
    </location>
</feature>
<comment type="caution">
    <text evidence="3">The sequence shown here is derived from an EMBL/GenBank/DDBJ whole genome shotgun (WGS) entry which is preliminary data.</text>
</comment>
<feature type="transmembrane region" description="Helical" evidence="2">
    <location>
        <begin position="229"/>
        <end position="254"/>
    </location>
</feature>
<comment type="similarity">
    <text evidence="1">Belongs to the sodium:galactoside symporter (TC 2.A.2) family.</text>
</comment>
<dbReference type="SUPFAM" id="SSF103473">
    <property type="entry name" value="MFS general substrate transporter"/>
    <property type="match status" value="1"/>
</dbReference>
<feature type="transmembrane region" description="Helical" evidence="2">
    <location>
        <begin position="364"/>
        <end position="384"/>
    </location>
</feature>
<feature type="transmembrane region" description="Helical" evidence="2">
    <location>
        <begin position="150"/>
        <end position="168"/>
    </location>
</feature>
<dbReference type="Pfam" id="PF13347">
    <property type="entry name" value="MFS_2"/>
    <property type="match status" value="1"/>
</dbReference>
<dbReference type="PANTHER" id="PTHR11328">
    <property type="entry name" value="MAJOR FACILITATOR SUPERFAMILY DOMAIN-CONTAINING PROTEIN"/>
    <property type="match status" value="1"/>
</dbReference>
<dbReference type="PANTHER" id="PTHR11328:SF24">
    <property type="entry name" value="MAJOR FACILITATOR SUPERFAMILY (MFS) PROFILE DOMAIN-CONTAINING PROTEIN"/>
    <property type="match status" value="1"/>
</dbReference>
<keyword evidence="2" id="KW-0472">Membrane</keyword>
<keyword evidence="2" id="KW-1133">Transmembrane helix</keyword>
<feature type="transmembrane region" description="Helical" evidence="2">
    <location>
        <begin position="105"/>
        <end position="129"/>
    </location>
</feature>
<feature type="transmembrane region" description="Helical" evidence="2">
    <location>
        <begin position="315"/>
        <end position="335"/>
    </location>
</feature>
<accession>A0ABT6MZB5</accession>
<evidence type="ECO:0000313" key="3">
    <source>
        <dbReference type="EMBL" id="MDH7638393.1"/>
    </source>
</evidence>
<feature type="transmembrane region" description="Helical" evidence="2">
    <location>
        <begin position="292"/>
        <end position="309"/>
    </location>
</feature>
<proteinExistence type="inferred from homology"/>
<dbReference type="RefSeq" id="WP_281043700.1">
    <property type="nucleotide sequence ID" value="NZ_JARYGZ010000001.1"/>
</dbReference>
<sequence length="423" mass="44582">MTASAASRIGWPRSILFASGDFACNLYWQSQSFYLLFFTTTVLGVPVATAGAITLAASLWDGAVGLLVGLAADRTDKRLLMRIAALPLAVAFLLLYWPMPLAGTAMVWFALVAQILFRTLYAAVSIPYAALTVRVSRVQADRSRIAGLRMLFGAAAAGAVALGTRHAVEWASGFGYAAIALIVGLIATPLLLLVSTAGTNSPSIRCGAGLHGLGRALALLVRDGRFLRLNLGICGCVAAMSALSRAVPFFFHYVVHDDRATAATLSLMGVAGVVSVPVWMACAARFGHRAQWGASCLLGAIAMIALPSHPALSRVSFILFQIGASGLFFGFWSLLPAEVERVGREAGQGMDALLYAIAELLQRIADGMAAALLGWMMALTGLVGERAVMPGGKMEWVVVCLPLAGMILASIGLMRPQDTENRP</sequence>
<feature type="transmembrane region" description="Helical" evidence="2">
    <location>
        <begin position="260"/>
        <end position="280"/>
    </location>
</feature>